<dbReference type="Proteomes" id="UP000028531">
    <property type="component" value="Unassembled WGS sequence"/>
</dbReference>
<protein>
    <submittedName>
        <fullName evidence="3">Uncharacterized protein DUF4835</fullName>
    </submittedName>
</protein>
<evidence type="ECO:0000313" key="4">
    <source>
        <dbReference type="Proteomes" id="UP000028531"/>
    </source>
</evidence>
<dbReference type="OrthoDB" id="9773381at2"/>
<keyword evidence="5" id="KW-1185">Reference proteome</keyword>
<dbReference type="InterPro" id="IPR032274">
    <property type="entry name" value="DUF4835"/>
</dbReference>
<sequence length="301" mass="34680">MKLLKELFKVLPLFFLLVMGTSHAQEFNAVVQVNAQNVAQPNQTIFRTLETSMQEFINNTEWTDQDYRDEEKINCSIVFVITDYDNDRFKGNVQISLSRPVFNSSYSSPIFNFKDSNIEFEYLEYAPFFYNANQYENNLTSLISFYIYTMLGIDGDTFALNGGQQYHIEAQRIVSLAQQSNSVGWKATDGQGTRFQLNDDMLSQTFKEYREVLYGYHSKGMDTFAEDQKKAKLLISAEILKLKALNSRRPNSLIQRLFFDAKADEILSIFSGGPAVDIRELKTTLQQLAPNQSSKWRNIKV</sequence>
<proteinExistence type="predicted"/>
<dbReference type="Pfam" id="PF16119">
    <property type="entry name" value="DUF4835"/>
    <property type="match status" value="1"/>
</dbReference>
<organism evidence="2 4">
    <name type="scientific">Nonlabens ulvanivorans</name>
    <name type="common">Persicivirga ulvanivorans</name>
    <dbReference type="NCBI Taxonomy" id="906888"/>
    <lineage>
        <taxon>Bacteria</taxon>
        <taxon>Pseudomonadati</taxon>
        <taxon>Bacteroidota</taxon>
        <taxon>Flavobacteriia</taxon>
        <taxon>Flavobacteriales</taxon>
        <taxon>Flavobacteriaceae</taxon>
        <taxon>Nonlabens</taxon>
    </lineage>
</organism>
<dbReference type="Proteomes" id="UP000239997">
    <property type="component" value="Unassembled WGS sequence"/>
</dbReference>
<gene>
    <name evidence="2" type="ORF">IL45_12795</name>
    <name evidence="3" type="ORF">LY02_02423</name>
</gene>
<feature type="signal peptide" evidence="1">
    <location>
        <begin position="1"/>
        <end position="24"/>
    </location>
</feature>
<evidence type="ECO:0000313" key="2">
    <source>
        <dbReference type="EMBL" id="KEZ92999.1"/>
    </source>
</evidence>
<evidence type="ECO:0000313" key="3">
    <source>
        <dbReference type="EMBL" id="PRX12771.1"/>
    </source>
</evidence>
<comment type="caution">
    <text evidence="2">The sequence shown here is derived from an EMBL/GenBank/DDBJ whole genome shotgun (WGS) entry which is preliminary data.</text>
</comment>
<accession>A0A084JVL5</accession>
<evidence type="ECO:0000313" key="5">
    <source>
        <dbReference type="Proteomes" id="UP000239997"/>
    </source>
</evidence>
<dbReference type="AlphaFoldDB" id="A0A084JVL5"/>
<evidence type="ECO:0000256" key="1">
    <source>
        <dbReference type="SAM" id="SignalP"/>
    </source>
</evidence>
<name>A0A084JVL5_NONUL</name>
<dbReference type="RefSeq" id="WP_036584518.1">
    <property type="nucleotide sequence ID" value="NZ_JPJI01000032.1"/>
</dbReference>
<keyword evidence="1" id="KW-0732">Signal</keyword>
<dbReference type="EMBL" id="PVNA01000005">
    <property type="protein sequence ID" value="PRX12771.1"/>
    <property type="molecule type" value="Genomic_DNA"/>
</dbReference>
<reference evidence="3 5" key="2">
    <citation type="submission" date="2018-03" db="EMBL/GenBank/DDBJ databases">
        <title>Genomic Encyclopedia of Archaeal and Bacterial Type Strains, Phase II (KMG-II): from individual species to whole genera.</title>
        <authorList>
            <person name="Goeker M."/>
        </authorList>
    </citation>
    <scope>NUCLEOTIDE SEQUENCE [LARGE SCALE GENOMIC DNA]</scope>
    <source>
        <strain evidence="3 5">DSM 22727</strain>
    </source>
</reference>
<reference evidence="2 4" key="1">
    <citation type="submission" date="2014-07" db="EMBL/GenBank/DDBJ databases">
        <title>Draft genome sequence of Nonlabens ulvanivorans, an ulvan degrading bacterium.</title>
        <authorList>
            <person name="Kopel M."/>
            <person name="Helbert W."/>
            <person name="Henrissat B."/>
            <person name="Doniger T."/>
            <person name="Banin E."/>
        </authorList>
    </citation>
    <scope>NUCLEOTIDE SEQUENCE [LARGE SCALE GENOMIC DNA]</scope>
    <source>
        <strain evidence="2 4">PLR</strain>
    </source>
</reference>
<feature type="chain" id="PRO_5001777657" evidence="1">
    <location>
        <begin position="25"/>
        <end position="301"/>
    </location>
</feature>
<dbReference type="EMBL" id="JPJI01000032">
    <property type="protein sequence ID" value="KEZ92999.1"/>
    <property type="molecule type" value="Genomic_DNA"/>
</dbReference>